<gene>
    <name evidence="10" type="ORF">QP027_09200</name>
</gene>
<feature type="transmembrane region" description="Helical" evidence="7">
    <location>
        <begin position="719"/>
        <end position="747"/>
    </location>
</feature>
<feature type="transmembrane region" description="Helical" evidence="7">
    <location>
        <begin position="430"/>
        <end position="454"/>
    </location>
</feature>
<protein>
    <submittedName>
        <fullName evidence="10">FtsX-like permease family protein</fullName>
    </submittedName>
</protein>
<feature type="transmembrane region" description="Helical" evidence="7">
    <location>
        <begin position="20"/>
        <end position="40"/>
    </location>
</feature>
<dbReference type="RefSeq" id="WP_284824274.1">
    <property type="nucleotide sequence ID" value="NZ_CP126969.1"/>
</dbReference>
<feature type="transmembrane region" description="Helical" evidence="7">
    <location>
        <begin position="257"/>
        <end position="286"/>
    </location>
</feature>
<evidence type="ECO:0000259" key="8">
    <source>
        <dbReference type="Pfam" id="PF02687"/>
    </source>
</evidence>
<dbReference type="EMBL" id="CP126969">
    <property type="protein sequence ID" value="WIM67282.1"/>
    <property type="molecule type" value="Genomic_DNA"/>
</dbReference>
<dbReference type="InterPro" id="IPR025857">
    <property type="entry name" value="MacB_PCD"/>
</dbReference>
<organism evidence="10 11">
    <name type="scientific">Corynebacterium breve</name>
    <dbReference type="NCBI Taxonomy" id="3049799"/>
    <lineage>
        <taxon>Bacteria</taxon>
        <taxon>Bacillati</taxon>
        <taxon>Actinomycetota</taxon>
        <taxon>Actinomycetes</taxon>
        <taxon>Mycobacteriales</taxon>
        <taxon>Corynebacteriaceae</taxon>
        <taxon>Corynebacterium</taxon>
    </lineage>
</organism>
<feature type="domain" description="ABC3 transporter permease C-terminal" evidence="8">
    <location>
        <begin position="265"/>
        <end position="383"/>
    </location>
</feature>
<dbReference type="PANTHER" id="PTHR30287">
    <property type="entry name" value="MEMBRANE COMPONENT OF PREDICTED ABC SUPERFAMILY METABOLITE UPTAKE TRANSPORTER"/>
    <property type="match status" value="1"/>
</dbReference>
<dbReference type="Proteomes" id="UP001225598">
    <property type="component" value="Chromosome"/>
</dbReference>
<proteinExistence type="inferred from homology"/>
<name>A0ABY8VDV9_9CORY</name>
<keyword evidence="11" id="KW-1185">Reference proteome</keyword>
<keyword evidence="4 7" id="KW-1133">Transmembrane helix</keyword>
<dbReference type="Pfam" id="PF02687">
    <property type="entry name" value="FtsX"/>
    <property type="match status" value="2"/>
</dbReference>
<feature type="transmembrane region" description="Helical" evidence="7">
    <location>
        <begin position="359"/>
        <end position="377"/>
    </location>
</feature>
<feature type="transmembrane region" description="Helical" evidence="7">
    <location>
        <begin position="307"/>
        <end position="339"/>
    </location>
</feature>
<keyword evidence="5 7" id="KW-0472">Membrane</keyword>
<keyword evidence="3 7" id="KW-0812">Transmembrane</keyword>
<evidence type="ECO:0000256" key="6">
    <source>
        <dbReference type="ARBA" id="ARBA00038076"/>
    </source>
</evidence>
<evidence type="ECO:0000313" key="11">
    <source>
        <dbReference type="Proteomes" id="UP001225598"/>
    </source>
</evidence>
<comment type="similarity">
    <text evidence="6">Belongs to the ABC-4 integral membrane protein family.</text>
</comment>
<feature type="transmembrane region" description="Helical" evidence="7">
    <location>
        <begin position="487"/>
        <end position="507"/>
    </location>
</feature>
<feature type="domain" description="ABC3 transporter permease C-terminal" evidence="8">
    <location>
        <begin position="725"/>
        <end position="842"/>
    </location>
</feature>
<feature type="transmembrane region" description="Helical" evidence="7">
    <location>
        <begin position="405"/>
        <end position="424"/>
    </location>
</feature>
<comment type="subcellular location">
    <subcellularLocation>
        <location evidence="1">Cell membrane</location>
        <topology evidence="1">Multi-pass membrane protein</topology>
    </subcellularLocation>
</comment>
<evidence type="ECO:0000256" key="3">
    <source>
        <dbReference type="ARBA" id="ARBA00022692"/>
    </source>
</evidence>
<dbReference type="InterPro" id="IPR038766">
    <property type="entry name" value="Membrane_comp_ABC_pdt"/>
</dbReference>
<feature type="transmembrane region" description="Helical" evidence="7">
    <location>
        <begin position="809"/>
        <end position="832"/>
    </location>
</feature>
<feature type="domain" description="MacB-like periplasmic core" evidence="9">
    <location>
        <begin position="483"/>
        <end position="692"/>
    </location>
</feature>
<reference evidence="10 11" key="1">
    <citation type="submission" date="2023-05" db="EMBL/GenBank/DDBJ databases">
        <title>Corynebacterium suedekumii sp. nov. and Corynebacterium breve sp. nov. isolated from raw cow's milk.</title>
        <authorList>
            <person name="Baer M.K."/>
            <person name="Mehl L."/>
            <person name="Hellmuth R."/>
            <person name="Marke G."/>
            <person name="Lipski A."/>
        </authorList>
    </citation>
    <scope>NUCLEOTIDE SEQUENCE [LARGE SCALE GENOMIC DNA]</scope>
    <source>
        <strain evidence="10 11">R4</strain>
    </source>
</reference>
<evidence type="ECO:0000256" key="5">
    <source>
        <dbReference type="ARBA" id="ARBA00023136"/>
    </source>
</evidence>
<feature type="transmembrane region" description="Helical" evidence="7">
    <location>
        <begin position="775"/>
        <end position="797"/>
    </location>
</feature>
<evidence type="ECO:0000256" key="2">
    <source>
        <dbReference type="ARBA" id="ARBA00022475"/>
    </source>
</evidence>
<dbReference type="PANTHER" id="PTHR30287:SF2">
    <property type="entry name" value="BLL1001 PROTEIN"/>
    <property type="match status" value="1"/>
</dbReference>
<sequence>MDNILVFLSWKNIKSNVTRLILSVIAVVLGTSFVAGGFILTASLSKAFDEILKAGYEGVDVTVSSEGPVPLVRGEILPELEQMKEVAKVEALDQQSIVLIVDDEPVQTGGAGAWVIPYVGANERVGFLDERIVDGHEPTQPNHATLNSSTAEQYGVGVGDKVEIIDREGRREITIDAISEMGMSVGDWAGIQIPASQYWREFAVGDTASSFSLKAAEGTTAEELATQVQSKLPDTQVRTGEAAMKEESKGLRKQLSFVSYIMLGFGLIALLVGTFIISNTFSMIVAQRTRDFALLRALGLSRKQLTGSVVMEAAIIGLVGSFFGILLGMGLVAAIVWGIEQGGLGFPNAGIGLDWKSTVIPILVGVGVTIWGAWAPARRAGSIRPVEAMRSGDQSTAQPLKARSLTGVLLFLVGLALTSAALLVDDTTAVRASLLGAGAVGLVLGWWLLSAWVVRAVFSKSPPTKNAVVTLAGTNLARNPRRTASTAFALMLGVTLVSTVGILGATMKNSVFGAIDQYLIADAVVSTGYMPNQEYPKGALEDIEAMDEVAGTLTTTWAPVTVNGKGATSDGTNQVTTVAESDPTVALAIEVTGGSFEDLAAKPGVGMRTSYAEEQGVKIGDMVQAESPMHPEPISVPLVVTWDDESTYTSMSVSAATVRELVPEESMWMRQQTYVTFNDGVDTQAALNKLKDTVSPYEVLQVMDRAEFREGGATQVNGLLAIVYALLALSVIIAVLGIINTLALSITERRHEFGMLRAVGMQRGQMRRMITLESAGIALLGAFAGTGLGVWLGYVFVSVLSDDGLDRLLIPWGQLAILVAGALVVGMIAAIAPAQKAARTHPLAAVE</sequence>
<evidence type="ECO:0000256" key="1">
    <source>
        <dbReference type="ARBA" id="ARBA00004651"/>
    </source>
</evidence>
<dbReference type="Pfam" id="PF12704">
    <property type="entry name" value="MacB_PCD"/>
    <property type="match status" value="2"/>
</dbReference>
<evidence type="ECO:0000256" key="4">
    <source>
        <dbReference type="ARBA" id="ARBA00022989"/>
    </source>
</evidence>
<evidence type="ECO:0000259" key="9">
    <source>
        <dbReference type="Pfam" id="PF12704"/>
    </source>
</evidence>
<evidence type="ECO:0000313" key="10">
    <source>
        <dbReference type="EMBL" id="WIM67282.1"/>
    </source>
</evidence>
<feature type="domain" description="MacB-like periplasmic core" evidence="9">
    <location>
        <begin position="21"/>
        <end position="230"/>
    </location>
</feature>
<dbReference type="InterPro" id="IPR003838">
    <property type="entry name" value="ABC3_permease_C"/>
</dbReference>
<accession>A0ABY8VDV9</accession>
<keyword evidence="2" id="KW-1003">Cell membrane</keyword>
<evidence type="ECO:0000256" key="7">
    <source>
        <dbReference type="SAM" id="Phobius"/>
    </source>
</evidence>